<accession>A0AAW4VPA3</accession>
<name>A0AAW4VPA3_9FIRM</name>
<dbReference type="Gene3D" id="1.20.120.20">
    <property type="entry name" value="Apolipoprotein"/>
    <property type="match status" value="1"/>
</dbReference>
<dbReference type="InterPro" id="IPR046656">
    <property type="entry name" value="DUF6674"/>
</dbReference>
<sequence>MDKQLPAIYNDPYISEYFKILYKEHKEDKINETKELLDYISNMEKKIDYMTSEVLELKNTIEQLQNPTIRETMKSITEDIKKTVDNGKKQLSDIKSNILSSVKECVNQFKQHGKQTVIKTIEISHFKVALGKFHRSLFNCVNKTHLLINKCDAVTNELRNTKMNFKNIGAIIMGKPPVNKRPEVNKMNFIQRTSRSMLSNLEKMIVKTSKMIHRVDNIDKKSVKSEIKYLESKTTKKSIKNKMKKNKIVRGI</sequence>
<evidence type="ECO:0008006" key="3">
    <source>
        <dbReference type="Google" id="ProtNLM"/>
    </source>
</evidence>
<comment type="caution">
    <text evidence="1">The sequence shown here is derived from an EMBL/GenBank/DDBJ whole genome shotgun (WGS) entry which is preliminary data.</text>
</comment>
<evidence type="ECO:0000313" key="1">
    <source>
        <dbReference type="EMBL" id="MCB8610953.1"/>
    </source>
</evidence>
<dbReference type="AlphaFoldDB" id="A0AAW4VPA3"/>
<evidence type="ECO:0000313" key="2">
    <source>
        <dbReference type="Proteomes" id="UP001198439"/>
    </source>
</evidence>
<proteinExistence type="predicted"/>
<dbReference type="Pfam" id="PF20379">
    <property type="entry name" value="DUF6674"/>
    <property type="match status" value="1"/>
</dbReference>
<dbReference type="RefSeq" id="WP_227279861.1">
    <property type="nucleotide sequence ID" value="NZ_JAJDKR010000030.1"/>
</dbReference>
<dbReference type="EMBL" id="JAJDKZ010000030">
    <property type="protein sequence ID" value="MCB8610953.1"/>
    <property type="molecule type" value="Genomic_DNA"/>
</dbReference>
<dbReference type="Proteomes" id="UP001198439">
    <property type="component" value="Unassembled WGS sequence"/>
</dbReference>
<organism evidence="1 2">
    <name type="scientific">Faecalibacillus faecis</name>
    <dbReference type="NCBI Taxonomy" id="1982628"/>
    <lineage>
        <taxon>Bacteria</taxon>
        <taxon>Bacillati</taxon>
        <taxon>Bacillota</taxon>
        <taxon>Erysipelotrichia</taxon>
        <taxon>Erysipelotrichales</taxon>
        <taxon>Coprobacillaceae</taxon>
        <taxon>Faecalibacillus</taxon>
    </lineage>
</organism>
<gene>
    <name evidence="1" type="ORF">LJD69_10140</name>
</gene>
<protein>
    <recommendedName>
        <fullName evidence="3">Conjugal transfer protein</fullName>
    </recommendedName>
</protein>
<reference evidence="1" key="1">
    <citation type="submission" date="2021-10" db="EMBL/GenBank/DDBJ databases">
        <title>Collection of gut derived symbiotic bacterial strains cultured from healthy donors.</title>
        <authorList>
            <person name="Lin H."/>
            <person name="Littmann E."/>
            <person name="Kohout C."/>
            <person name="Pamer E.G."/>
        </authorList>
    </citation>
    <scope>NUCLEOTIDE SEQUENCE</scope>
    <source>
        <strain evidence="1">DFI.4.48</strain>
    </source>
</reference>